<comment type="caution">
    <text evidence="1">The sequence shown here is derived from an EMBL/GenBank/DDBJ whole genome shotgun (WGS) entry which is preliminary data.</text>
</comment>
<evidence type="ECO:0000313" key="2">
    <source>
        <dbReference type="Proteomes" id="UP001060215"/>
    </source>
</evidence>
<dbReference type="EMBL" id="CM045760">
    <property type="protein sequence ID" value="KAI8027842.1"/>
    <property type="molecule type" value="Genomic_DNA"/>
</dbReference>
<dbReference type="Proteomes" id="UP001060215">
    <property type="component" value="Chromosome 3"/>
</dbReference>
<keyword evidence="2" id="KW-1185">Reference proteome</keyword>
<reference evidence="1 2" key="1">
    <citation type="journal article" date="2022" name="Plant J.">
        <title>Chromosome-level genome of Camellia lanceoleosa provides a valuable resource for understanding genome evolution and self-incompatibility.</title>
        <authorList>
            <person name="Gong W."/>
            <person name="Xiao S."/>
            <person name="Wang L."/>
            <person name="Liao Z."/>
            <person name="Chang Y."/>
            <person name="Mo W."/>
            <person name="Hu G."/>
            <person name="Li W."/>
            <person name="Zhao G."/>
            <person name="Zhu H."/>
            <person name="Hu X."/>
            <person name="Ji K."/>
            <person name="Xiang X."/>
            <person name="Song Q."/>
            <person name="Yuan D."/>
            <person name="Jin S."/>
            <person name="Zhang L."/>
        </authorList>
    </citation>
    <scope>NUCLEOTIDE SEQUENCE [LARGE SCALE GENOMIC DNA]</scope>
    <source>
        <strain evidence="1">SQ_2022a</strain>
    </source>
</reference>
<protein>
    <submittedName>
        <fullName evidence="1">Protein SUPPRESSOR OF PHYA-105 1</fullName>
    </submittedName>
</protein>
<name>A0ACC0IPK2_9ERIC</name>
<proteinExistence type="predicted"/>
<evidence type="ECO:0000313" key="1">
    <source>
        <dbReference type="EMBL" id="KAI8027842.1"/>
    </source>
</evidence>
<gene>
    <name evidence="1" type="ORF">LOK49_LG02G00174</name>
</gene>
<sequence length="1057" mass="118601">MDAVERAEEKMATNEVPESAELKKKDCVRDLPMKPESRNMLGSSALYVSAGSNWPDRSPHPCTDLLGGYSSNRCVTSSVETESPSTNPYSMNDAGLVVEELTLSNYQNPNLASTSHLNIREGIRSTQSQWQHLFQLTGGHSNRNAYDKFGYNEKDTMLLSAREDLRRLHFAIKDLKSSSKQNNLFPREISTHLTDDYGKIIPSNMIPLGGNRSKILSTSSFSQLFIKKALKGKGVISRRIEDPTECNIAARGQNNEKQVSVTTIASSAILNSSAKNDNSSQHNIDGISLREWLKLGCHEINKVERLLLFRQIVQLVDSAHAQGIVLLDLCPSYFILLPSSRVNYVGSSRLVHQRECSDMYQNINRKRPLEQELHTSSNLGVKLQKLGMHTRPLGHQTEFTSRCGIIREAVNNIDTNASDQQDLGYTDHGSQNISSYQSTCAPSQTLSNFTYVQGEEKWYASPEELKGRGMLASNVYSLGVLLFELLCCFESSEVHFAAMLDLRHRILPPRFLSENPKETAFCLLFLHPDPSSRPTTREILQSELICGSEELHSRGDLSPCFYNDDDSESELLFHFLLSLKEEKQKNASKLAQDIGRLEADIKEIEKRHITSTLSYLMDKDLPDARKQGPLEDHTDSDVIPRSFSMSNMVEAKLMRNVSQLEDAYFSVRSQTQSKENAATERLDKDLLRNRERWSRLQNENEAHSMEGKPVGHLEAFYEGLCKFARYSEFEVHGTLRNGDLLNSANVICSLSFDRDEDYIAAAGVSKKIKVFEFGALLNDSVDIHYPVVEMTNKSKLSCVCWNNYIRNYLASSDYDGVVQMWDASTGQGFAQYKEHQKRTWSVDFSQVHPKKFASGSDDCSVKLWSINEETSVNTIWNPANVCCVQFSGYSSHLLAFGSADYKTYCYDLRHTRIPWCTLPGHGKAVSYVKFLDSETLVSASTDNTLKLWDLKKTSSEGSSSGACTLTFRGHANEKNFVGLSVFDGYISCGSETNEVYTYYRSLPMPIASHKFGSVDPMSGHEVSDDSGQFVSSVCWRGKSNMVVAANSSGSMKLLRMV</sequence>
<accession>A0ACC0IPK2</accession>
<organism evidence="1 2">
    <name type="scientific">Camellia lanceoleosa</name>
    <dbReference type="NCBI Taxonomy" id="1840588"/>
    <lineage>
        <taxon>Eukaryota</taxon>
        <taxon>Viridiplantae</taxon>
        <taxon>Streptophyta</taxon>
        <taxon>Embryophyta</taxon>
        <taxon>Tracheophyta</taxon>
        <taxon>Spermatophyta</taxon>
        <taxon>Magnoliopsida</taxon>
        <taxon>eudicotyledons</taxon>
        <taxon>Gunneridae</taxon>
        <taxon>Pentapetalae</taxon>
        <taxon>asterids</taxon>
        <taxon>Ericales</taxon>
        <taxon>Theaceae</taxon>
        <taxon>Camellia</taxon>
    </lineage>
</organism>